<evidence type="ECO:0000313" key="3">
    <source>
        <dbReference type="EMBL" id="CAD7630727.1"/>
    </source>
</evidence>
<evidence type="ECO:0000313" key="4">
    <source>
        <dbReference type="Proteomes" id="UP000759131"/>
    </source>
</evidence>
<name>A0A7R9KYM6_9ACAR</name>
<accession>A0A7R9KYM6</accession>
<sequence>MCEVVAKSVMSSRPEVLSFYKQVIRLSKAWKAKNELKTSEERIYIRTEAKRLIDGNKHLTEDKEIRKCIADGMRRLQVAQHYGIPYPRPIYYPTGAYLRKQK</sequence>
<dbReference type="Proteomes" id="UP000759131">
    <property type="component" value="Unassembled WGS sequence"/>
</dbReference>
<organism evidence="3">
    <name type="scientific">Medioppia subpectinata</name>
    <dbReference type="NCBI Taxonomy" id="1979941"/>
    <lineage>
        <taxon>Eukaryota</taxon>
        <taxon>Metazoa</taxon>
        <taxon>Ecdysozoa</taxon>
        <taxon>Arthropoda</taxon>
        <taxon>Chelicerata</taxon>
        <taxon>Arachnida</taxon>
        <taxon>Acari</taxon>
        <taxon>Acariformes</taxon>
        <taxon>Sarcoptiformes</taxon>
        <taxon>Oribatida</taxon>
        <taxon>Brachypylina</taxon>
        <taxon>Oppioidea</taxon>
        <taxon>Oppiidae</taxon>
        <taxon>Medioppia</taxon>
    </lineage>
</organism>
<feature type="domain" description="Complex 1 LYR protein" evidence="2">
    <location>
        <begin position="15"/>
        <end position="78"/>
    </location>
</feature>
<dbReference type="CDD" id="cd20261">
    <property type="entry name" value="Complex1_LYR_LYRM1"/>
    <property type="match status" value="1"/>
</dbReference>
<dbReference type="InterPro" id="IPR008011">
    <property type="entry name" value="Complex1_LYR_dom"/>
</dbReference>
<protein>
    <recommendedName>
        <fullName evidence="2">Complex 1 LYR protein domain-containing protein</fullName>
    </recommendedName>
</protein>
<dbReference type="GO" id="GO:0005739">
    <property type="term" value="C:mitochondrion"/>
    <property type="evidence" value="ECO:0007669"/>
    <property type="project" value="TreeGrafter"/>
</dbReference>
<dbReference type="PANTHER" id="PTHR14273">
    <property type="entry name" value="LYR MOTIF-CONTAINING PROTEIN 1"/>
    <property type="match status" value="1"/>
</dbReference>
<dbReference type="AlphaFoldDB" id="A0A7R9KYM6"/>
<dbReference type="InterPro" id="IPR040330">
    <property type="entry name" value="LYRM1"/>
</dbReference>
<reference evidence="3" key="1">
    <citation type="submission" date="2020-11" db="EMBL/GenBank/DDBJ databases">
        <authorList>
            <person name="Tran Van P."/>
        </authorList>
    </citation>
    <scope>NUCLEOTIDE SEQUENCE</scope>
</reference>
<comment type="similarity">
    <text evidence="1">Belongs to the complex I LYR family.</text>
</comment>
<dbReference type="Pfam" id="PF05347">
    <property type="entry name" value="Complex1_LYR"/>
    <property type="match status" value="1"/>
</dbReference>
<dbReference type="OrthoDB" id="6491413at2759"/>
<gene>
    <name evidence="3" type="ORF">OSB1V03_LOCUS11139</name>
</gene>
<dbReference type="EMBL" id="CAJPIZ010008457">
    <property type="protein sequence ID" value="CAG2111157.1"/>
    <property type="molecule type" value="Genomic_DNA"/>
</dbReference>
<dbReference type="EMBL" id="OC863032">
    <property type="protein sequence ID" value="CAD7630727.1"/>
    <property type="molecule type" value="Genomic_DNA"/>
</dbReference>
<evidence type="ECO:0000259" key="2">
    <source>
        <dbReference type="Pfam" id="PF05347"/>
    </source>
</evidence>
<evidence type="ECO:0000256" key="1">
    <source>
        <dbReference type="ARBA" id="ARBA00009508"/>
    </source>
</evidence>
<dbReference type="InterPro" id="IPR045294">
    <property type="entry name" value="Complex1_LYR_LYRM1"/>
</dbReference>
<proteinExistence type="inferred from homology"/>
<keyword evidence="4" id="KW-1185">Reference proteome</keyword>
<dbReference type="PANTHER" id="PTHR14273:SF0">
    <property type="entry name" value="LYR MOTIF-CONTAINING PROTEIN 1"/>
    <property type="match status" value="1"/>
</dbReference>